<name>A0A8S5U2U8_9CAUD</name>
<reference evidence="1" key="1">
    <citation type="journal article" date="2021" name="Proc. Natl. Acad. Sci. U.S.A.">
        <title>A Catalog of Tens of Thousands of Viruses from Human Metagenomes Reveals Hidden Associations with Chronic Diseases.</title>
        <authorList>
            <person name="Tisza M.J."/>
            <person name="Buck C.B."/>
        </authorList>
    </citation>
    <scope>NUCLEOTIDE SEQUENCE</scope>
    <source>
        <strain evidence="1">CtjUd6</strain>
    </source>
</reference>
<accession>A0A8S5U2U8</accession>
<evidence type="ECO:0000313" key="1">
    <source>
        <dbReference type="EMBL" id="DAF88749.1"/>
    </source>
</evidence>
<dbReference type="EMBL" id="BK015993">
    <property type="protein sequence ID" value="DAF88749.1"/>
    <property type="molecule type" value="Genomic_DNA"/>
</dbReference>
<proteinExistence type="predicted"/>
<protein>
    <submittedName>
        <fullName evidence="1">Uncharacterized protein</fullName>
    </submittedName>
</protein>
<organism evidence="1">
    <name type="scientific">Podoviridae sp. ctjUd6</name>
    <dbReference type="NCBI Taxonomy" id="2825270"/>
    <lineage>
        <taxon>Viruses</taxon>
        <taxon>Duplodnaviria</taxon>
        <taxon>Heunggongvirae</taxon>
        <taxon>Uroviricota</taxon>
        <taxon>Caudoviricetes</taxon>
    </lineage>
</organism>
<sequence length="178" mass="20207">MSEIRDKVAQFAGDMFKYVVANNSDDPQTVERAAAQLGRSEFENYLITGPHEFLADLDFIVELWHEQDPVKFFLSRKTLDVDALDDLTCGVTHFLDCDAVFREEDASTYLGNVFTRAWKFNPAEVGYLWRLLHDCEFPILPATHSLEHDVIANVASMGALPEEVLDMANRVHDLLKGE</sequence>